<protein>
    <recommendedName>
        <fullName evidence="12">G-protein coupled receptors family 1 profile domain-containing protein</fullName>
    </recommendedName>
</protein>
<feature type="transmembrane region" description="Helical" evidence="11">
    <location>
        <begin position="64"/>
        <end position="85"/>
    </location>
</feature>
<evidence type="ECO:0000313" key="14">
    <source>
        <dbReference type="Proteomes" id="UP000820818"/>
    </source>
</evidence>
<comment type="caution">
    <text evidence="13">The sequence shown here is derived from an EMBL/GenBank/DDBJ whole genome shotgun (WGS) entry which is preliminary data.</text>
</comment>
<dbReference type="AlphaFoldDB" id="A0AAD5LT59"/>
<evidence type="ECO:0000256" key="4">
    <source>
        <dbReference type="ARBA" id="ARBA00022692"/>
    </source>
</evidence>
<dbReference type="GO" id="GO:0005886">
    <property type="term" value="C:plasma membrane"/>
    <property type="evidence" value="ECO:0007669"/>
    <property type="project" value="UniProtKB-SubCell"/>
</dbReference>
<proteinExistence type="inferred from homology"/>
<evidence type="ECO:0000256" key="5">
    <source>
        <dbReference type="ARBA" id="ARBA00022989"/>
    </source>
</evidence>
<feature type="transmembrane region" description="Helical" evidence="11">
    <location>
        <begin position="179"/>
        <end position="198"/>
    </location>
</feature>
<reference evidence="13 14" key="1">
    <citation type="submission" date="2022-05" db="EMBL/GenBank/DDBJ databases">
        <title>A multi-omics perspective on studying reproductive biology in Daphnia sinensis.</title>
        <authorList>
            <person name="Jia J."/>
        </authorList>
    </citation>
    <scope>NUCLEOTIDE SEQUENCE [LARGE SCALE GENOMIC DNA]</scope>
    <source>
        <strain evidence="13 14">WSL</strain>
    </source>
</reference>
<feature type="transmembrane region" description="Helical" evidence="11">
    <location>
        <begin position="97"/>
        <end position="119"/>
    </location>
</feature>
<keyword evidence="8" id="KW-0675">Receptor</keyword>
<dbReference type="GO" id="GO:0001973">
    <property type="term" value="P:G protein-coupled adenosine receptor signaling pathway"/>
    <property type="evidence" value="ECO:0007669"/>
    <property type="project" value="TreeGrafter"/>
</dbReference>
<evidence type="ECO:0000256" key="11">
    <source>
        <dbReference type="SAM" id="Phobius"/>
    </source>
</evidence>
<feature type="transmembrane region" description="Helical" evidence="11">
    <location>
        <begin position="31"/>
        <end position="52"/>
    </location>
</feature>
<keyword evidence="9" id="KW-0325">Glycoprotein</keyword>
<keyword evidence="5 11" id="KW-1133">Transmembrane helix</keyword>
<keyword evidence="3" id="KW-1003">Cell membrane</keyword>
<keyword evidence="4 11" id="KW-0812">Transmembrane</keyword>
<comment type="similarity">
    <text evidence="2">Belongs to the G-protein coupled receptor 1 family.</text>
</comment>
<dbReference type="Gene3D" id="1.20.1070.10">
    <property type="entry name" value="Rhodopsin 7-helix transmembrane proteins"/>
    <property type="match status" value="1"/>
</dbReference>
<dbReference type="PROSITE" id="PS50262">
    <property type="entry name" value="G_PROTEIN_RECEP_F1_2"/>
    <property type="match status" value="1"/>
</dbReference>
<dbReference type="PANTHER" id="PTHR24246">
    <property type="entry name" value="OLFACTORY RECEPTOR AND ADENOSINE RECEPTOR"/>
    <property type="match status" value="1"/>
</dbReference>
<keyword evidence="6" id="KW-0297">G-protein coupled receptor</keyword>
<organism evidence="13 14">
    <name type="scientific">Daphnia sinensis</name>
    <dbReference type="NCBI Taxonomy" id="1820382"/>
    <lineage>
        <taxon>Eukaryota</taxon>
        <taxon>Metazoa</taxon>
        <taxon>Ecdysozoa</taxon>
        <taxon>Arthropoda</taxon>
        <taxon>Crustacea</taxon>
        <taxon>Branchiopoda</taxon>
        <taxon>Diplostraca</taxon>
        <taxon>Cladocera</taxon>
        <taxon>Anomopoda</taxon>
        <taxon>Daphniidae</taxon>
        <taxon>Daphnia</taxon>
        <taxon>Daphnia similis group</taxon>
    </lineage>
</organism>
<keyword evidence="14" id="KW-1185">Reference proteome</keyword>
<keyword evidence="10" id="KW-0807">Transducer</keyword>
<evidence type="ECO:0000256" key="7">
    <source>
        <dbReference type="ARBA" id="ARBA00023136"/>
    </source>
</evidence>
<dbReference type="Proteomes" id="UP000820818">
    <property type="component" value="Linkage Group LG2"/>
</dbReference>
<evidence type="ECO:0000256" key="2">
    <source>
        <dbReference type="ARBA" id="ARBA00010663"/>
    </source>
</evidence>
<dbReference type="SUPFAM" id="SSF81321">
    <property type="entry name" value="Family A G protein-coupled receptor-like"/>
    <property type="match status" value="1"/>
</dbReference>
<feature type="domain" description="G-protein coupled receptors family 1 profile" evidence="12">
    <location>
        <begin position="43"/>
        <end position="331"/>
    </location>
</feature>
<feature type="transmembrane region" description="Helical" evidence="11">
    <location>
        <begin position="314"/>
        <end position="333"/>
    </location>
</feature>
<feature type="transmembrane region" description="Helical" evidence="11">
    <location>
        <begin position="139"/>
        <end position="164"/>
    </location>
</feature>
<dbReference type="GO" id="GO:0007189">
    <property type="term" value="P:adenylate cyclase-activating G protein-coupled receptor signaling pathway"/>
    <property type="evidence" value="ECO:0007669"/>
    <property type="project" value="TreeGrafter"/>
</dbReference>
<comment type="subcellular location">
    <subcellularLocation>
        <location evidence="1">Cell membrane</location>
        <topology evidence="1">Multi-pass membrane protein</topology>
    </subcellularLocation>
</comment>
<dbReference type="GO" id="GO:0004930">
    <property type="term" value="F:G protein-coupled receptor activity"/>
    <property type="evidence" value="ECO:0007669"/>
    <property type="project" value="UniProtKB-KW"/>
</dbReference>
<dbReference type="EMBL" id="WJBH02000002">
    <property type="protein sequence ID" value="KAI9563523.1"/>
    <property type="molecule type" value="Genomic_DNA"/>
</dbReference>
<evidence type="ECO:0000256" key="8">
    <source>
        <dbReference type="ARBA" id="ARBA00023170"/>
    </source>
</evidence>
<dbReference type="InterPro" id="IPR000276">
    <property type="entry name" value="GPCR_Rhodpsn"/>
</dbReference>
<evidence type="ECO:0000313" key="13">
    <source>
        <dbReference type="EMBL" id="KAI9563523.1"/>
    </source>
</evidence>
<accession>A0AAD5LT59</accession>
<dbReference type="PANTHER" id="PTHR24246:SF27">
    <property type="entry name" value="ADENOSINE RECEPTOR, ISOFORM A"/>
    <property type="match status" value="1"/>
</dbReference>
<dbReference type="InterPro" id="IPR017452">
    <property type="entry name" value="GPCR_Rhodpsn_7TM"/>
</dbReference>
<sequence length="359" mass="40105">MEGGSINCTNNSGLDVYWSVTPVTLSRVETIIHLICLSQGIPINLLIGVVIARNRRLHNPRNTFWLGIIVLNLMTMFMAVLKLLVVHVAKPGDFTCLLFSAMTGKPYTILLFVMLLATLDRYVAITHPLYHRKHVTVRLVIIVQLGISVAVFFLLSMPFIFGWIPLRCGFNLTLSKWTMLLRSILVSLCITAQVKVYLVTRKYLRQAEVQPPPIPLQQLIIATHDGDELQPPPSTLPAESSSSLSVANTHKNAPFFVHRRNKTVSKLELEASLTLIVGVLSLCIITAPMFVVYFSLSVCQQLGGDCSALTSLVVYVRQAALIHSVYGPLIYMIRSREFASAVRKMLQPNSVRLDDINYF</sequence>
<evidence type="ECO:0000256" key="6">
    <source>
        <dbReference type="ARBA" id="ARBA00023040"/>
    </source>
</evidence>
<dbReference type="Pfam" id="PF00001">
    <property type="entry name" value="7tm_1"/>
    <property type="match status" value="1"/>
</dbReference>
<evidence type="ECO:0000256" key="9">
    <source>
        <dbReference type="ARBA" id="ARBA00023180"/>
    </source>
</evidence>
<evidence type="ECO:0000256" key="3">
    <source>
        <dbReference type="ARBA" id="ARBA00022475"/>
    </source>
</evidence>
<keyword evidence="7 11" id="KW-0472">Membrane</keyword>
<feature type="transmembrane region" description="Helical" evidence="11">
    <location>
        <begin position="269"/>
        <end position="294"/>
    </location>
</feature>
<evidence type="ECO:0000256" key="10">
    <source>
        <dbReference type="ARBA" id="ARBA00023224"/>
    </source>
</evidence>
<evidence type="ECO:0000256" key="1">
    <source>
        <dbReference type="ARBA" id="ARBA00004651"/>
    </source>
</evidence>
<name>A0AAD5LT59_9CRUS</name>
<evidence type="ECO:0000259" key="12">
    <source>
        <dbReference type="PROSITE" id="PS50262"/>
    </source>
</evidence>
<gene>
    <name evidence="13" type="ORF">GHT06_010986</name>
</gene>